<evidence type="ECO:0000259" key="1">
    <source>
        <dbReference type="Pfam" id="PF18885"/>
    </source>
</evidence>
<organism evidence="2 3">
    <name type="scientific">Armillaria luteobubalina</name>
    <dbReference type="NCBI Taxonomy" id="153913"/>
    <lineage>
        <taxon>Eukaryota</taxon>
        <taxon>Fungi</taxon>
        <taxon>Dikarya</taxon>
        <taxon>Basidiomycota</taxon>
        <taxon>Agaricomycotina</taxon>
        <taxon>Agaricomycetes</taxon>
        <taxon>Agaricomycetidae</taxon>
        <taxon>Agaricales</taxon>
        <taxon>Marasmiineae</taxon>
        <taxon>Physalacriaceae</taxon>
        <taxon>Armillaria</taxon>
    </lineage>
</organism>
<protein>
    <recommendedName>
        <fullName evidence="1">DUF5648 domain-containing protein</fullName>
    </recommendedName>
</protein>
<feature type="domain" description="DUF5648" evidence="1">
    <location>
        <begin position="80"/>
        <end position="117"/>
    </location>
</feature>
<sequence length="205" mass="22790">MLDHFGRRRLIGIATVDRSRAKELATQFYYKTKGLSRECISSNQGIPLSMKGLLLSSAIVFLSVGIVSATEEAWPPGQPVALLRAYSAQRHDHFYTTSTQELEEVITQYQHISEGDAGFPSVTDHFYTIDANERSHAIQSLGYVDESITAYIYPSAMSGSVPFYRLYNPTIQDHLYTVDVNERIAAARTGGYVDEGIAGYILPVQ</sequence>
<accession>A0AA39Q4A0</accession>
<feature type="domain" description="DUF5648" evidence="1">
    <location>
        <begin position="120"/>
        <end position="202"/>
    </location>
</feature>
<name>A0AA39Q4A0_9AGAR</name>
<reference evidence="2" key="1">
    <citation type="submission" date="2023-06" db="EMBL/GenBank/DDBJ databases">
        <authorList>
            <consortium name="Lawrence Berkeley National Laboratory"/>
            <person name="Ahrendt S."/>
            <person name="Sahu N."/>
            <person name="Indic B."/>
            <person name="Wong-Bajracharya J."/>
            <person name="Merenyi Z."/>
            <person name="Ke H.-M."/>
            <person name="Monk M."/>
            <person name="Kocsube S."/>
            <person name="Drula E."/>
            <person name="Lipzen A."/>
            <person name="Balint B."/>
            <person name="Henrissat B."/>
            <person name="Andreopoulos B."/>
            <person name="Martin F.M."/>
            <person name="Harder C.B."/>
            <person name="Rigling D."/>
            <person name="Ford K.L."/>
            <person name="Foster G.D."/>
            <person name="Pangilinan J."/>
            <person name="Papanicolaou A."/>
            <person name="Barry K."/>
            <person name="LaButti K."/>
            <person name="Viragh M."/>
            <person name="Koriabine M."/>
            <person name="Yan M."/>
            <person name="Riley R."/>
            <person name="Champramary S."/>
            <person name="Plett K.L."/>
            <person name="Tsai I.J."/>
            <person name="Slot J."/>
            <person name="Sipos G."/>
            <person name="Plett J."/>
            <person name="Nagy L.G."/>
            <person name="Grigoriev I.V."/>
        </authorList>
    </citation>
    <scope>NUCLEOTIDE SEQUENCE</scope>
    <source>
        <strain evidence="2">HWK02</strain>
    </source>
</reference>
<proteinExistence type="predicted"/>
<dbReference type="EMBL" id="JAUEPU010000020">
    <property type="protein sequence ID" value="KAK0494573.1"/>
    <property type="molecule type" value="Genomic_DNA"/>
</dbReference>
<gene>
    <name evidence="2" type="ORF">EDD18DRAFT_1355308</name>
</gene>
<evidence type="ECO:0000313" key="3">
    <source>
        <dbReference type="Proteomes" id="UP001175228"/>
    </source>
</evidence>
<dbReference type="Pfam" id="PF18885">
    <property type="entry name" value="DUF5648"/>
    <property type="match status" value="2"/>
</dbReference>
<dbReference type="AlphaFoldDB" id="A0AA39Q4A0"/>
<dbReference type="InterPro" id="IPR043708">
    <property type="entry name" value="DUF5648"/>
</dbReference>
<comment type="caution">
    <text evidence="2">The sequence shown here is derived from an EMBL/GenBank/DDBJ whole genome shotgun (WGS) entry which is preliminary data.</text>
</comment>
<dbReference type="Proteomes" id="UP001175228">
    <property type="component" value="Unassembled WGS sequence"/>
</dbReference>
<evidence type="ECO:0000313" key="2">
    <source>
        <dbReference type="EMBL" id="KAK0494573.1"/>
    </source>
</evidence>
<keyword evidence="3" id="KW-1185">Reference proteome</keyword>